<evidence type="ECO:0000259" key="7">
    <source>
        <dbReference type="Pfam" id="PF02656"/>
    </source>
</evidence>
<dbReference type="Proteomes" id="UP000011668">
    <property type="component" value="Unassembled WGS sequence"/>
</dbReference>
<evidence type="ECO:0000256" key="4">
    <source>
        <dbReference type="ARBA" id="ARBA00023136"/>
    </source>
</evidence>
<evidence type="ECO:0000256" key="5">
    <source>
        <dbReference type="SAM" id="MobiDB-lite"/>
    </source>
</evidence>
<feature type="domain" description="F-box" evidence="8">
    <location>
        <begin position="331"/>
        <end position="373"/>
    </location>
</feature>
<evidence type="ECO:0000259" key="8">
    <source>
        <dbReference type="Pfam" id="PF12937"/>
    </source>
</evidence>
<keyword evidence="4 6" id="KW-0472">Membrane</keyword>
<dbReference type="InterPro" id="IPR001810">
    <property type="entry name" value="F-box_dom"/>
</dbReference>
<dbReference type="AlphaFoldDB" id="L8X5Q3"/>
<dbReference type="GO" id="GO:0016874">
    <property type="term" value="F:ligase activity"/>
    <property type="evidence" value="ECO:0007669"/>
    <property type="project" value="UniProtKB-KW"/>
</dbReference>
<dbReference type="Pfam" id="PF25372">
    <property type="entry name" value="DUF7885"/>
    <property type="match status" value="1"/>
</dbReference>
<keyword evidence="2 6" id="KW-0812">Transmembrane</keyword>
<dbReference type="GO" id="GO:0019005">
    <property type="term" value="C:SCF ubiquitin ligase complex"/>
    <property type="evidence" value="ECO:0007669"/>
    <property type="project" value="TreeGrafter"/>
</dbReference>
<feature type="region of interest" description="Disordered" evidence="5">
    <location>
        <begin position="848"/>
        <end position="880"/>
    </location>
</feature>
<feature type="compositionally biased region" description="Polar residues" evidence="5">
    <location>
        <begin position="863"/>
        <end position="880"/>
    </location>
</feature>
<comment type="caution">
    <text evidence="10">The sequence shown here is derived from an EMBL/GenBank/DDBJ whole genome shotgun (WGS) entry which is preliminary data.</text>
</comment>
<feature type="compositionally biased region" description="Low complexity" evidence="5">
    <location>
        <begin position="1032"/>
        <end position="1051"/>
    </location>
</feature>
<dbReference type="EMBL" id="AFRT01000065">
    <property type="protein sequence ID" value="ELU45540.1"/>
    <property type="molecule type" value="Genomic_DNA"/>
</dbReference>
<dbReference type="PANTHER" id="PTHR13318">
    <property type="entry name" value="PARTNER OF PAIRED, ISOFORM B-RELATED"/>
    <property type="match status" value="1"/>
</dbReference>
<evidence type="ECO:0000256" key="1">
    <source>
        <dbReference type="ARBA" id="ARBA00004127"/>
    </source>
</evidence>
<dbReference type="SMART" id="SM00367">
    <property type="entry name" value="LRR_CC"/>
    <property type="match status" value="10"/>
</dbReference>
<dbReference type="InterPro" id="IPR032675">
    <property type="entry name" value="LRR_dom_sf"/>
</dbReference>
<evidence type="ECO:0000256" key="6">
    <source>
        <dbReference type="SAM" id="Phobius"/>
    </source>
</evidence>
<protein>
    <submittedName>
        <fullName evidence="10">SCF E3 ubiquitin ligase complex F-box protein grrA</fullName>
    </submittedName>
</protein>
<dbReference type="SUPFAM" id="SSF52047">
    <property type="entry name" value="RNI-like"/>
    <property type="match status" value="2"/>
</dbReference>
<dbReference type="InterPro" id="IPR003807">
    <property type="entry name" value="DUF202"/>
</dbReference>
<dbReference type="Gene3D" id="3.80.10.10">
    <property type="entry name" value="Ribonuclease Inhibitor"/>
    <property type="match status" value="2"/>
</dbReference>
<evidence type="ECO:0000256" key="2">
    <source>
        <dbReference type="ARBA" id="ARBA00022692"/>
    </source>
</evidence>
<gene>
    <name evidence="10" type="ORF">AG1IA_00418</name>
</gene>
<feature type="domain" description="DUF202" evidence="7">
    <location>
        <begin position="49"/>
        <end position="105"/>
    </location>
</feature>
<feature type="compositionally biased region" description="Acidic residues" evidence="5">
    <location>
        <begin position="827"/>
        <end position="836"/>
    </location>
</feature>
<name>L8X5Q3_THACA</name>
<keyword evidence="3 6" id="KW-1133">Transmembrane helix</keyword>
<dbReference type="OrthoDB" id="10257471at2759"/>
<evidence type="ECO:0000256" key="3">
    <source>
        <dbReference type="ARBA" id="ARBA00022989"/>
    </source>
</evidence>
<feature type="region of interest" description="Disordered" evidence="5">
    <location>
        <begin position="817"/>
        <end position="836"/>
    </location>
</feature>
<organism evidence="10 11">
    <name type="scientific">Thanatephorus cucumeris (strain AG1-IA)</name>
    <name type="common">Rice sheath blight fungus</name>
    <name type="synonym">Rhizoctonia solani</name>
    <dbReference type="NCBI Taxonomy" id="983506"/>
    <lineage>
        <taxon>Eukaryota</taxon>
        <taxon>Fungi</taxon>
        <taxon>Dikarya</taxon>
        <taxon>Basidiomycota</taxon>
        <taxon>Agaricomycotina</taxon>
        <taxon>Agaricomycetes</taxon>
        <taxon>Cantharellales</taxon>
        <taxon>Ceratobasidiaceae</taxon>
        <taxon>Rhizoctonia</taxon>
        <taxon>Rhizoctonia solani AG-1</taxon>
    </lineage>
</organism>
<dbReference type="InterPro" id="IPR057207">
    <property type="entry name" value="FBXL15_LRR"/>
</dbReference>
<feature type="transmembrane region" description="Helical" evidence="6">
    <location>
        <begin position="58"/>
        <end position="78"/>
    </location>
</feature>
<keyword evidence="10" id="KW-0436">Ligase</keyword>
<feature type="transmembrane region" description="Helical" evidence="6">
    <location>
        <begin position="85"/>
        <end position="103"/>
    </location>
</feature>
<accession>L8X5Q3</accession>
<feature type="domain" description="F-box/LRR-repeat protein 15-like leucin rich repeat" evidence="9">
    <location>
        <begin position="417"/>
        <end position="553"/>
    </location>
</feature>
<keyword evidence="11" id="KW-1185">Reference proteome</keyword>
<dbReference type="HOGENOM" id="CLU_300939_0_0_1"/>
<dbReference type="Pfam" id="PF12937">
    <property type="entry name" value="F-box-like"/>
    <property type="match status" value="1"/>
</dbReference>
<evidence type="ECO:0000259" key="9">
    <source>
        <dbReference type="Pfam" id="PF25372"/>
    </source>
</evidence>
<dbReference type="InterPro" id="IPR036047">
    <property type="entry name" value="F-box-like_dom_sf"/>
</dbReference>
<dbReference type="GO" id="GO:0031146">
    <property type="term" value="P:SCF-dependent proteasomal ubiquitin-dependent protein catabolic process"/>
    <property type="evidence" value="ECO:0007669"/>
    <property type="project" value="TreeGrafter"/>
</dbReference>
<proteinExistence type="predicted"/>
<dbReference type="InterPro" id="IPR006553">
    <property type="entry name" value="Leu-rich_rpt_Cys-con_subtyp"/>
</dbReference>
<dbReference type="STRING" id="983506.L8X5Q3"/>
<reference evidence="10 11" key="1">
    <citation type="journal article" date="2013" name="Nat. Commun.">
        <title>The evolution and pathogenic mechanisms of the rice sheath blight pathogen.</title>
        <authorList>
            <person name="Zheng A."/>
            <person name="Lin R."/>
            <person name="Xu L."/>
            <person name="Qin P."/>
            <person name="Tang C."/>
            <person name="Ai P."/>
            <person name="Zhang D."/>
            <person name="Liu Y."/>
            <person name="Sun Z."/>
            <person name="Feng H."/>
            <person name="Wang Y."/>
            <person name="Chen Y."/>
            <person name="Liang X."/>
            <person name="Fu R."/>
            <person name="Li Q."/>
            <person name="Zhang J."/>
            <person name="Yu X."/>
            <person name="Xie Z."/>
            <person name="Ding L."/>
            <person name="Guan P."/>
            <person name="Tang J."/>
            <person name="Liang Y."/>
            <person name="Wang S."/>
            <person name="Deng Q."/>
            <person name="Li S."/>
            <person name="Zhu J."/>
            <person name="Wang L."/>
            <person name="Liu H."/>
            <person name="Li P."/>
        </authorList>
    </citation>
    <scope>NUCLEOTIDE SEQUENCE [LARGE SCALE GENOMIC DNA]</scope>
    <source>
        <strain evidence="11">AG-1 IA</strain>
    </source>
</reference>
<dbReference type="GO" id="GO:0012505">
    <property type="term" value="C:endomembrane system"/>
    <property type="evidence" value="ECO:0007669"/>
    <property type="project" value="UniProtKB-SubCell"/>
</dbReference>
<dbReference type="Pfam" id="PF02656">
    <property type="entry name" value="DUF202"/>
    <property type="match status" value="1"/>
</dbReference>
<sequence>MVESAKTLERARVLERHGIGYAAEPMSTQPLLQRTAQKRIALPVRVEPKVFFANERTFLSWLHFTVVLGGLAVGLLNFGDKTDQNGHMIAIAVMIYALVTYHWRAAAIAKRGSGPYDDRLGPHAFLDNPLHCTSWYARPINEASVRELTGMNILILLAQKCVTNSTSSRLHSTVTSRNVPTILTTNVYSEPISATTIPLAQGILDILPSTILSVSYRPTTHISPHFVESNLNPQLPLSAPERTCSHPTRIEWCQTKPPDIQNMFISSNRPTASPAISVTSVSDDDEDLENSAFYLDGDNKTRVLPAQFSSRLSSLSISEPRDRTAALSLANSLPPEVLIHIFRLIPLLKDLYACLLVSRTWCACAVELMWHKPMATKASSLWKLLNAFGRNDLTFRYASFVRRLNFMAFGSELNDHMVSRIADCTRLERLTLVNCTNLTDESLVAILSKMPNLVALDLTNVSSVSDRSIAALACTASRLQGINLGGCKLVTDEGIIQLATHCVLLRRVKLAGLQVTNRSVIHLARQCSLLLEMDLNGCTAISNDAIRELWSCSGHIRELKLGLIGAALTDDAFPVPADSQPRMITSPNGSQSPPLLLPPETGLTMTRSFEHLRILDLTGCVSLTDAAVEGIISVAPKIRNLVLAKCTLLTDNAIASVCKLGRYLHYLITDRAVIQLARTCTRLRYVDLACCTQLTDLSVSELATLVKLRRIGLVRVINLTDQAVFALSERQSSLERIHLSYCEQITIPAIHFLLQRLHKLTHLSLTGIPAFRREELQRYCRTPPREFNPSQRAAFCVYSGKGVADLRRYLEYLSSTVDGMRGPTTSDTEDEGDDDDISQLEDFITYPQLPNTGAVHPNGQPAGPSQASNQRTPDANPTHFSTSNLNLGIASGQPGEMYAPVPYRPGESSSPTATIVGGSRRIVSGNSSASASSVGIPTPDLVFAESGASLSSGATIRAPPRQNSPLRVSHPVYFASTSSHHLIDTSQPEPTTLPGDRVLAHSVREALSGGDISGYQVGPEGGSDTDTPASVSGVNTSSSAGPSSSTSNNTGRGRLRMLRVSDYANALPWKRSSRRGNGDGDGDAGGSGNA</sequence>
<dbReference type="PANTHER" id="PTHR13318:SF95">
    <property type="entry name" value="F-BOX PROTEIN YLR352W"/>
    <property type="match status" value="1"/>
</dbReference>
<evidence type="ECO:0000313" key="10">
    <source>
        <dbReference type="EMBL" id="ELU45540.1"/>
    </source>
</evidence>
<feature type="region of interest" description="Disordered" evidence="5">
    <location>
        <begin position="1009"/>
        <end position="1090"/>
    </location>
</feature>
<comment type="subcellular location">
    <subcellularLocation>
        <location evidence="1">Endomembrane system</location>
        <topology evidence="1">Multi-pass membrane protein</topology>
    </subcellularLocation>
</comment>
<dbReference type="SUPFAM" id="SSF81383">
    <property type="entry name" value="F-box domain"/>
    <property type="match status" value="1"/>
</dbReference>
<evidence type="ECO:0000313" key="11">
    <source>
        <dbReference type="Proteomes" id="UP000011668"/>
    </source>
</evidence>